<dbReference type="Pfam" id="PF03097">
    <property type="entry name" value="BRO1"/>
    <property type="match status" value="1"/>
</dbReference>
<feature type="region of interest" description="Disordered" evidence="3">
    <location>
        <begin position="279"/>
        <end position="320"/>
    </location>
</feature>
<reference evidence="5 6" key="1">
    <citation type="submission" date="2019-02" db="EMBL/GenBank/DDBJ databases">
        <title>Genome sequencing of the rare red list fungi Phlebia centrifuga.</title>
        <authorList>
            <person name="Buettner E."/>
            <person name="Kellner H."/>
        </authorList>
    </citation>
    <scope>NUCLEOTIDE SEQUENCE [LARGE SCALE GENOMIC DNA]</scope>
    <source>
        <strain evidence="5 6">DSM 108282</strain>
    </source>
</reference>
<proteinExistence type="inferred from homology"/>
<dbReference type="Gene3D" id="1.25.40.280">
    <property type="entry name" value="alix/aip1 like domains"/>
    <property type="match status" value="1"/>
</dbReference>
<feature type="compositionally biased region" description="Gly residues" evidence="3">
    <location>
        <begin position="298"/>
        <end position="314"/>
    </location>
</feature>
<feature type="compositionally biased region" description="Gly residues" evidence="3">
    <location>
        <begin position="475"/>
        <end position="488"/>
    </location>
</feature>
<dbReference type="InterPro" id="IPR038499">
    <property type="entry name" value="BRO1_sf"/>
</dbReference>
<dbReference type="GO" id="GO:0071467">
    <property type="term" value="P:cellular response to pH"/>
    <property type="evidence" value="ECO:0007669"/>
    <property type="project" value="InterPro"/>
</dbReference>
<dbReference type="SMART" id="SM01041">
    <property type="entry name" value="BRO1"/>
    <property type="match status" value="1"/>
</dbReference>
<dbReference type="CDD" id="cd09245">
    <property type="entry name" value="BRO1_UmRIM23-like"/>
    <property type="match status" value="1"/>
</dbReference>
<feature type="compositionally biased region" description="Low complexity" evidence="3">
    <location>
        <begin position="502"/>
        <end position="511"/>
    </location>
</feature>
<dbReference type="EMBL" id="SGPJ01000008">
    <property type="protein sequence ID" value="THH02302.1"/>
    <property type="molecule type" value="Genomic_DNA"/>
</dbReference>
<evidence type="ECO:0000256" key="3">
    <source>
        <dbReference type="SAM" id="MobiDB-lite"/>
    </source>
</evidence>
<evidence type="ECO:0000313" key="6">
    <source>
        <dbReference type="Proteomes" id="UP000309038"/>
    </source>
</evidence>
<comment type="similarity">
    <text evidence="1">Belongs to the palC family.</text>
</comment>
<dbReference type="Proteomes" id="UP000309038">
    <property type="component" value="Unassembled WGS sequence"/>
</dbReference>
<dbReference type="AlphaFoldDB" id="A0A4S4KU99"/>
<evidence type="ECO:0000259" key="4">
    <source>
        <dbReference type="PROSITE" id="PS51180"/>
    </source>
</evidence>
<dbReference type="InterPro" id="IPR004328">
    <property type="entry name" value="BRO1_dom"/>
</dbReference>
<evidence type="ECO:0000256" key="2">
    <source>
        <dbReference type="ARBA" id="ARBA00022193"/>
    </source>
</evidence>
<accession>A0A4S4KU99</accession>
<gene>
    <name evidence="5" type="ORF">EW026_g581</name>
</gene>
<dbReference type="PANTHER" id="PTHR40463:SF1">
    <property type="entry name" value="PH-RESPONSE REGULATOR PROTEIN PALC"/>
    <property type="match status" value="1"/>
</dbReference>
<evidence type="ECO:0000256" key="1">
    <source>
        <dbReference type="ARBA" id="ARBA00010997"/>
    </source>
</evidence>
<dbReference type="GO" id="GO:0005886">
    <property type="term" value="C:plasma membrane"/>
    <property type="evidence" value="ECO:0007669"/>
    <property type="project" value="TreeGrafter"/>
</dbReference>
<evidence type="ECO:0000313" key="5">
    <source>
        <dbReference type="EMBL" id="THH02302.1"/>
    </source>
</evidence>
<protein>
    <recommendedName>
        <fullName evidence="2">pH-response regulator protein palC</fullName>
    </recommendedName>
</protein>
<organism evidence="5 6">
    <name type="scientific">Hermanssonia centrifuga</name>
    <dbReference type="NCBI Taxonomy" id="98765"/>
    <lineage>
        <taxon>Eukaryota</taxon>
        <taxon>Fungi</taxon>
        <taxon>Dikarya</taxon>
        <taxon>Basidiomycota</taxon>
        <taxon>Agaricomycotina</taxon>
        <taxon>Agaricomycetes</taxon>
        <taxon>Polyporales</taxon>
        <taxon>Meruliaceae</taxon>
        <taxon>Hermanssonia</taxon>
    </lineage>
</organism>
<feature type="region of interest" description="Disordered" evidence="3">
    <location>
        <begin position="474"/>
        <end position="511"/>
    </location>
</feature>
<dbReference type="PROSITE" id="PS51180">
    <property type="entry name" value="BRO1"/>
    <property type="match status" value="1"/>
</dbReference>
<comment type="caution">
    <text evidence="5">The sequence shown here is derived from an EMBL/GenBank/DDBJ whole genome shotgun (WGS) entry which is preliminary data.</text>
</comment>
<feature type="domain" description="BRO1" evidence="4">
    <location>
        <begin position="2"/>
        <end position="511"/>
    </location>
</feature>
<keyword evidence="6" id="KW-1185">Reference proteome</keyword>
<sequence length="511" mass="54091">MSSYLYELPTTGAISFGDFCYDKSASYISEVSDTTEARANLRAALKAYKRSDDNEKDYLRLVKVLDDYIPRLYGILAALNAGELVLRSEPIFSWRTTLSSTLFHTSPRLSFPSLTAELAFTLLTYAFALSNLARAVVASLGAYETERGISDAGRRAKDDRLQFAVTLLCKAAGVFEYIAKNVLGEWDAVRERVGAAGMSCPHPPDLSREVLIGLSKMALADAQNLAIRKLLTRAAYESTVTPGPPLPKSHPSPALASKLHLECAALYTSARALAKTAGASRPALSPTSSSAKSKFKLGLGGSNKDGSSAEGGGGGRDDADEVVPELRRYLSDEIAVHNALAHKWLGVDAGENGGPQQTGTAVGFLTWSKKELEDLKNGGSAGGMAVGTMGTEREKEMREARKARVLGDLESVNVFFKGYKRMNDSIVPPQSDLQASIPAGRMAIAIRPYTKPVPAFGPGSADYVQKMAEELESLGLGGEGGGGGGGDSSGTSPAVPPHKAEASYAGAGSYY</sequence>
<dbReference type="InterPro" id="IPR037505">
    <property type="entry name" value="pH-resp_palC"/>
</dbReference>
<dbReference type="PANTHER" id="PTHR40463">
    <property type="entry name" value="PH-RESPONSE REGULATOR PROTEIN PALC"/>
    <property type="match status" value="1"/>
</dbReference>
<name>A0A4S4KU99_9APHY</name>